<sequence length="316" mass="33827">MFNTIYSNIYRPFGLLLLLVLLTPIHLLHAQNIDMAHGQQNNKNSSEEASTRLISAGAGITELVLALGGEKNLIGTDSSSQIPAQLAQVTQVGYHRMLSAEGLLSLHPDVLLGSDVMGPEKTLALLRSANVHVVSLPSATNQAGLFNNIDIISQLLGSQQQAEKLKSNITKQLTHIKSNHIKLEQSKQPIKVLFMLLQAGRPAKVGGKGTAADTIIQLAGGENSAPFSGYKILSQEGILSLQPDVILLSSRQDLENTDKTLFPLLANMPLIASTKAYQQQSIFTIPAHALIGGLGLSAINEAETLSQQLISVSTHQ</sequence>
<dbReference type="PROSITE" id="PS50983">
    <property type="entry name" value="FE_B12_PBP"/>
    <property type="match status" value="1"/>
</dbReference>
<dbReference type="InterPro" id="IPR002491">
    <property type="entry name" value="ABC_transptr_periplasmic_BD"/>
</dbReference>
<keyword evidence="3" id="KW-1185">Reference proteome</keyword>
<evidence type="ECO:0000313" key="2">
    <source>
        <dbReference type="EMBL" id="MCL1124531.1"/>
    </source>
</evidence>
<feature type="domain" description="Fe/B12 periplasmic-binding" evidence="1">
    <location>
        <begin position="52"/>
        <end position="313"/>
    </location>
</feature>
<dbReference type="SUPFAM" id="SSF53807">
    <property type="entry name" value="Helical backbone' metal receptor"/>
    <property type="match status" value="1"/>
</dbReference>
<evidence type="ECO:0000259" key="1">
    <source>
        <dbReference type="PROSITE" id="PS50983"/>
    </source>
</evidence>
<dbReference type="PANTHER" id="PTHR30535:SF4">
    <property type="entry name" value="HEMIN-BINDING PERIPLASMIC PROTEIN HMUT"/>
    <property type="match status" value="1"/>
</dbReference>
<dbReference type="RefSeq" id="WP_248939808.1">
    <property type="nucleotide sequence ID" value="NZ_JAKIKS010000025.1"/>
</dbReference>
<dbReference type="Pfam" id="PF01497">
    <property type="entry name" value="Peripla_BP_2"/>
    <property type="match status" value="1"/>
</dbReference>
<name>A0ABT0L9Y6_9GAMM</name>
<gene>
    <name evidence="2" type="ORF">L2764_08595</name>
</gene>
<dbReference type="InterPro" id="IPR050902">
    <property type="entry name" value="ABC_Transporter_SBP"/>
</dbReference>
<protein>
    <submittedName>
        <fullName evidence="2">ABC transporter substrate-binding protein</fullName>
    </submittedName>
</protein>
<dbReference type="EMBL" id="JAKIKS010000025">
    <property type="protein sequence ID" value="MCL1124531.1"/>
    <property type="molecule type" value="Genomic_DNA"/>
</dbReference>
<dbReference type="PANTHER" id="PTHR30535">
    <property type="entry name" value="VITAMIN B12-BINDING PROTEIN"/>
    <property type="match status" value="1"/>
</dbReference>
<evidence type="ECO:0000313" key="3">
    <source>
        <dbReference type="Proteomes" id="UP001203423"/>
    </source>
</evidence>
<dbReference type="Gene3D" id="3.40.50.1980">
    <property type="entry name" value="Nitrogenase molybdenum iron protein domain"/>
    <property type="match status" value="2"/>
</dbReference>
<proteinExistence type="predicted"/>
<comment type="caution">
    <text evidence="2">The sequence shown here is derived from an EMBL/GenBank/DDBJ whole genome shotgun (WGS) entry which is preliminary data.</text>
</comment>
<dbReference type="Proteomes" id="UP001203423">
    <property type="component" value="Unassembled WGS sequence"/>
</dbReference>
<reference evidence="2 3" key="1">
    <citation type="submission" date="2022-01" db="EMBL/GenBank/DDBJ databases">
        <title>Whole genome-based taxonomy of the Shewanellaceae.</title>
        <authorList>
            <person name="Martin-Rodriguez A.J."/>
        </authorList>
    </citation>
    <scope>NUCLEOTIDE SEQUENCE [LARGE SCALE GENOMIC DNA]</scope>
    <source>
        <strain evidence="2 3">DSM 17177</strain>
    </source>
</reference>
<accession>A0ABT0L9Y6</accession>
<organism evidence="2 3">
    <name type="scientific">Shewanella surugensis</name>
    <dbReference type="NCBI Taxonomy" id="212020"/>
    <lineage>
        <taxon>Bacteria</taxon>
        <taxon>Pseudomonadati</taxon>
        <taxon>Pseudomonadota</taxon>
        <taxon>Gammaproteobacteria</taxon>
        <taxon>Alteromonadales</taxon>
        <taxon>Shewanellaceae</taxon>
        <taxon>Shewanella</taxon>
    </lineage>
</organism>